<keyword evidence="6" id="KW-0804">Transcription</keyword>
<dbReference type="FunFam" id="3.30.160.60:FF:000032">
    <property type="entry name" value="Krueppel-like factor 4"/>
    <property type="match status" value="1"/>
</dbReference>
<dbReference type="OrthoDB" id="4748970at2759"/>
<dbReference type="SUPFAM" id="SSF57667">
    <property type="entry name" value="beta-beta-alpha zinc fingers"/>
    <property type="match status" value="1"/>
</dbReference>
<dbReference type="HOGENOM" id="CLU_364897_0_0_1"/>
<evidence type="ECO:0000256" key="2">
    <source>
        <dbReference type="ARBA" id="ARBA00022737"/>
    </source>
</evidence>
<dbReference type="Pfam" id="PF00096">
    <property type="entry name" value="zf-C2H2"/>
    <property type="match status" value="2"/>
</dbReference>
<reference evidence="10 11" key="1">
    <citation type="journal article" date="2012" name="Appl. Environ. Microbiol.">
        <title>Short-read sequencing for genomic analysis of the brown rot fungus Fibroporia radiculosa.</title>
        <authorList>
            <person name="Tang J.D."/>
            <person name="Perkins A.D."/>
            <person name="Sonstegard T.S."/>
            <person name="Schroeder S.G."/>
            <person name="Burgess S.C."/>
            <person name="Diehl S.V."/>
        </authorList>
    </citation>
    <scope>NUCLEOTIDE SEQUENCE [LARGE SCALE GENOMIC DNA]</scope>
    <source>
        <strain evidence="10 11">TFFH 294</strain>
    </source>
</reference>
<dbReference type="Gene3D" id="3.30.160.60">
    <property type="entry name" value="Classic Zinc Finger"/>
    <property type="match status" value="3"/>
</dbReference>
<dbReference type="SMART" id="SM00355">
    <property type="entry name" value="ZnF_C2H2"/>
    <property type="match status" value="3"/>
</dbReference>
<evidence type="ECO:0000259" key="9">
    <source>
        <dbReference type="PROSITE" id="PS50157"/>
    </source>
</evidence>
<feature type="compositionally biased region" description="Low complexity" evidence="8">
    <location>
        <begin position="654"/>
        <end position="664"/>
    </location>
</feature>
<evidence type="ECO:0000256" key="5">
    <source>
        <dbReference type="ARBA" id="ARBA00023015"/>
    </source>
</evidence>
<organism evidence="10 11">
    <name type="scientific">Fibroporia radiculosa</name>
    <dbReference type="NCBI Taxonomy" id="599839"/>
    <lineage>
        <taxon>Eukaryota</taxon>
        <taxon>Fungi</taxon>
        <taxon>Dikarya</taxon>
        <taxon>Basidiomycota</taxon>
        <taxon>Agaricomycotina</taxon>
        <taxon>Agaricomycetes</taxon>
        <taxon>Polyporales</taxon>
        <taxon>Fibroporiaceae</taxon>
        <taxon>Fibroporia</taxon>
    </lineage>
</organism>
<feature type="region of interest" description="Disordered" evidence="8">
    <location>
        <begin position="1"/>
        <end position="32"/>
    </location>
</feature>
<feature type="region of interest" description="Disordered" evidence="8">
    <location>
        <begin position="278"/>
        <end position="348"/>
    </location>
</feature>
<proteinExistence type="predicted"/>
<protein>
    <recommendedName>
        <fullName evidence="9">C2H2-type domain-containing protein</fullName>
    </recommendedName>
</protein>
<dbReference type="InterPro" id="IPR013087">
    <property type="entry name" value="Znf_C2H2_type"/>
</dbReference>
<feature type="region of interest" description="Disordered" evidence="8">
    <location>
        <begin position="628"/>
        <end position="677"/>
    </location>
</feature>
<evidence type="ECO:0000256" key="3">
    <source>
        <dbReference type="ARBA" id="ARBA00022771"/>
    </source>
</evidence>
<dbReference type="GO" id="GO:0005634">
    <property type="term" value="C:nucleus"/>
    <property type="evidence" value="ECO:0007669"/>
    <property type="project" value="UniProtKB-ARBA"/>
</dbReference>
<feature type="compositionally biased region" description="Polar residues" evidence="8">
    <location>
        <begin position="221"/>
        <end position="237"/>
    </location>
</feature>
<feature type="compositionally biased region" description="Polar residues" evidence="8">
    <location>
        <begin position="586"/>
        <end position="597"/>
    </location>
</feature>
<feature type="region of interest" description="Disordered" evidence="8">
    <location>
        <begin position="585"/>
        <end position="604"/>
    </location>
</feature>
<evidence type="ECO:0000256" key="7">
    <source>
        <dbReference type="PROSITE-ProRule" id="PRU00042"/>
    </source>
</evidence>
<dbReference type="GO" id="GO:0000978">
    <property type="term" value="F:RNA polymerase II cis-regulatory region sequence-specific DNA binding"/>
    <property type="evidence" value="ECO:0007669"/>
    <property type="project" value="TreeGrafter"/>
</dbReference>
<feature type="compositionally biased region" description="Polar residues" evidence="8">
    <location>
        <begin position="301"/>
        <end position="316"/>
    </location>
</feature>
<feature type="compositionally biased region" description="Polar residues" evidence="8">
    <location>
        <begin position="374"/>
        <end position="391"/>
    </location>
</feature>
<dbReference type="GO" id="GO:0008270">
    <property type="term" value="F:zinc ion binding"/>
    <property type="evidence" value="ECO:0007669"/>
    <property type="project" value="UniProtKB-KW"/>
</dbReference>
<dbReference type="STRING" id="599839.J4HWA3"/>
<dbReference type="EMBL" id="HE797055">
    <property type="protein sequence ID" value="CCM01912.1"/>
    <property type="molecule type" value="Genomic_DNA"/>
</dbReference>
<evidence type="ECO:0000313" key="10">
    <source>
        <dbReference type="EMBL" id="CCM01912.1"/>
    </source>
</evidence>
<feature type="region of interest" description="Disordered" evidence="8">
    <location>
        <begin position="96"/>
        <end position="140"/>
    </location>
</feature>
<evidence type="ECO:0000256" key="8">
    <source>
        <dbReference type="SAM" id="MobiDB-lite"/>
    </source>
</evidence>
<feature type="domain" description="C2H2-type" evidence="9">
    <location>
        <begin position="750"/>
        <end position="779"/>
    </location>
</feature>
<dbReference type="InterPro" id="IPR050329">
    <property type="entry name" value="GLI_C2H2-zinc-finger"/>
</dbReference>
<dbReference type="GO" id="GO:0000981">
    <property type="term" value="F:DNA-binding transcription factor activity, RNA polymerase II-specific"/>
    <property type="evidence" value="ECO:0007669"/>
    <property type="project" value="TreeGrafter"/>
</dbReference>
<accession>J4HWA3</accession>
<dbReference type="InterPro" id="IPR036236">
    <property type="entry name" value="Znf_C2H2_sf"/>
</dbReference>
<feature type="region of interest" description="Disordered" evidence="8">
    <location>
        <begin position="211"/>
        <end position="255"/>
    </location>
</feature>
<keyword evidence="4" id="KW-0862">Zinc</keyword>
<dbReference type="PANTHER" id="PTHR19818:SF139">
    <property type="entry name" value="PAIR-RULE PROTEIN ODD-PAIRED"/>
    <property type="match status" value="1"/>
</dbReference>
<evidence type="ECO:0000256" key="6">
    <source>
        <dbReference type="ARBA" id="ARBA00023163"/>
    </source>
</evidence>
<dbReference type="AlphaFoldDB" id="J4HWA3"/>
<keyword evidence="2" id="KW-0677">Repeat</keyword>
<evidence type="ECO:0000256" key="4">
    <source>
        <dbReference type="ARBA" id="ARBA00022833"/>
    </source>
</evidence>
<dbReference type="Proteomes" id="UP000006352">
    <property type="component" value="Unassembled WGS sequence"/>
</dbReference>
<keyword evidence="5" id="KW-0805">Transcription regulation</keyword>
<feature type="region of interest" description="Disordered" evidence="8">
    <location>
        <begin position="468"/>
        <end position="487"/>
    </location>
</feature>
<dbReference type="GO" id="GO:0045944">
    <property type="term" value="P:positive regulation of transcription by RNA polymerase II"/>
    <property type="evidence" value="ECO:0007669"/>
    <property type="project" value="UniProtKB-ARBA"/>
</dbReference>
<dbReference type="GeneID" id="24096823"/>
<dbReference type="InParanoid" id="J4HWA3"/>
<keyword evidence="11" id="KW-1185">Reference proteome</keyword>
<feature type="domain" description="C2H2-type" evidence="9">
    <location>
        <begin position="780"/>
        <end position="809"/>
    </location>
</feature>
<dbReference type="PROSITE" id="PS50157">
    <property type="entry name" value="ZINC_FINGER_C2H2_2"/>
    <property type="match status" value="3"/>
</dbReference>
<gene>
    <name evidence="10" type="ORF">FIBRA_03983</name>
</gene>
<feature type="region of interest" description="Disordered" evidence="8">
    <location>
        <begin position="845"/>
        <end position="878"/>
    </location>
</feature>
<dbReference type="RefSeq" id="XP_012181195.1">
    <property type="nucleotide sequence ID" value="XM_012325805.1"/>
</dbReference>
<keyword evidence="1" id="KW-0479">Metal-binding</keyword>
<evidence type="ECO:0000313" key="11">
    <source>
        <dbReference type="Proteomes" id="UP000006352"/>
    </source>
</evidence>
<feature type="domain" description="C2H2-type" evidence="9">
    <location>
        <begin position="810"/>
        <end position="837"/>
    </location>
</feature>
<feature type="compositionally biased region" description="Polar residues" evidence="8">
    <location>
        <begin position="244"/>
        <end position="255"/>
    </location>
</feature>
<feature type="region of interest" description="Disordered" evidence="8">
    <location>
        <begin position="360"/>
        <end position="426"/>
    </location>
</feature>
<feature type="compositionally biased region" description="Basic and acidic residues" evidence="8">
    <location>
        <begin position="121"/>
        <end position="133"/>
    </location>
</feature>
<keyword evidence="3 7" id="KW-0863">Zinc-finger</keyword>
<sequence>MDEGEEAGAGSEGEGADDGGDDEQMKLANQAELQARRRFLAVHRPRQPPSLARVRHSLQTVPYPNISSSPPPQSLCSIQSLRLGMDSLLVSQDFQSPHHNDFDGSQFDGSPSLGTPYDSFEFTHDLSHPESHFPRTPSYNGSYQNSPYSIISDLPPFDDDHNTLSLFDNPNSISLADEYDPAEYDIPNSSGLLTLDDGFMSSENFPHVSITPPMLDGKTSAMGTPSFDHSSPASSNGVEEDTRSNASSTSAYVQSSPRLDFTTNFESLRFDSPAWAAGQLPATDRSSPPSQKPQSPPQLVIPTSPSPTGFDTQSPPIINAPAGDGSTMTGPQLHIVPATPVSGGGENAPPVLFQSSVSDGQQCVRPSDGAGWDQQPQAQHMSPPSQSQGLTGAQFADHSFAHIGSNMPGSSVMGYGGETPRDSQRPQQFLVPQAPQRTRSLSDTSLRPPVWDTVPMMMNHQGSAVGADGSMLGSHDGRRPASAGTVNTVNMNDVLPGPSSSNLLHPSLRPQPPVRHPASAGPQQSSFGLVQQQSLGSQISYGLSGLLSPNSGTDFLTPGIAAADLRRVKSESRGHRLVRSEDLRYSTPSTPFTNSSGMLVPPPSSAQQEFIRAAAARQYLHPSEPVVSITRGHHRRASSGSRERPGVGGVTGWSSAASSARASPYPSPSASPRPGYGALPDISGMPVNVSMAAMRRTAPSGMMHLDMGMNGMGSINMEQTGVPTHIAKVNVTTPSTADASQRRRKQPANFQCPVVGCGSTFTRHFNLKGHLRSHAEEKPFQCKWPGCGKGFARQHDCKRHEQLHLNIRPYPCEGCKKNFARMDALNRHLRSEGGAECRKIQDEITTTGQENDISAPGTPNMKPDPDAPSWAGSGGYVM</sequence>
<evidence type="ECO:0000256" key="1">
    <source>
        <dbReference type="ARBA" id="ARBA00022723"/>
    </source>
</evidence>
<feature type="region of interest" description="Disordered" evidence="8">
    <location>
        <begin position="492"/>
        <end position="526"/>
    </location>
</feature>
<dbReference type="PROSITE" id="PS00028">
    <property type="entry name" value="ZINC_FINGER_C2H2_1"/>
    <property type="match status" value="2"/>
</dbReference>
<dbReference type="PANTHER" id="PTHR19818">
    <property type="entry name" value="ZINC FINGER PROTEIN ZIC AND GLI"/>
    <property type="match status" value="1"/>
</dbReference>
<name>J4HWA3_9APHY</name>